<evidence type="ECO:0000256" key="7">
    <source>
        <dbReference type="ARBA" id="ARBA00023315"/>
    </source>
</evidence>
<evidence type="ECO:0000256" key="8">
    <source>
        <dbReference type="SAM" id="Phobius"/>
    </source>
</evidence>
<feature type="transmembrane region" description="Helical" evidence="8">
    <location>
        <begin position="29"/>
        <end position="49"/>
    </location>
</feature>
<dbReference type="KEGG" id="cid:P73_2315"/>
<keyword evidence="5" id="KW-0443">Lipid metabolism</keyword>
<feature type="domain" description="Phospholipid/glycerol acyltransferase" evidence="9">
    <location>
        <begin position="91"/>
        <end position="206"/>
    </location>
</feature>
<dbReference type="EMBL" id="CP004393">
    <property type="protein sequence ID" value="AJE47030.1"/>
    <property type="molecule type" value="Genomic_DNA"/>
</dbReference>
<dbReference type="Proteomes" id="UP000031521">
    <property type="component" value="Chromosome"/>
</dbReference>
<keyword evidence="4 8" id="KW-1133">Transmembrane helix</keyword>
<evidence type="ECO:0000313" key="11">
    <source>
        <dbReference type="Proteomes" id="UP000031521"/>
    </source>
</evidence>
<dbReference type="Pfam" id="PF01553">
    <property type="entry name" value="Acyltransferase"/>
    <property type="match status" value="1"/>
</dbReference>
<reference evidence="10 11" key="1">
    <citation type="journal article" date="2014" name="Int. J. Syst. Evol. Microbiol.">
        <title>Celeribacter indicus sp. nov., a polycyclic aromatic hydrocarbon-degrading bacterium from deep-sea sediment and reclassification of Huaishuia halophila as Celeribacter halophilus comb. nov.</title>
        <authorList>
            <person name="Lai Q."/>
            <person name="Cao J."/>
            <person name="Yuan J."/>
            <person name="Li F."/>
            <person name="Shao Z."/>
        </authorList>
    </citation>
    <scope>NUCLEOTIDE SEQUENCE [LARGE SCALE GENOMIC DNA]</scope>
    <source>
        <strain evidence="10">P73</strain>
    </source>
</reference>
<keyword evidence="3 8" id="KW-0812">Transmembrane</keyword>
<sequence>MSAPSWESPIPPAPPRAVRFGTWRAVRRGLPVVLMILLCLLAMLATRAVEALLVGRRRPWSPVFPRVVSRNALRLMGIGLTVTGRPMRQHGAVVANHSTWLDIFVLNAVERVFFVSKAEVAGWPGIGPLARATGTVFITRDPREAGKQKALFEERLHLGHKLLFFPEGTSSDSLRVLPFKPTLFAAFFAPELREEVWVQPVTVRYVAPAGEDPRFYGWWGDMAFGPSLMQVLRAAPQGRVEVIFHDPIAVKDVAGRKEMAARCEAAVRAGLPEVPAPYRDA</sequence>
<evidence type="ECO:0000256" key="5">
    <source>
        <dbReference type="ARBA" id="ARBA00023098"/>
    </source>
</evidence>
<name>A0A0B5E0T4_9RHOB</name>
<dbReference type="AlphaFoldDB" id="A0A0B5E0T4"/>
<accession>A0A0B5E0T4</accession>
<proteinExistence type="predicted"/>
<dbReference type="PANTHER" id="PTHR23063">
    <property type="entry name" value="PHOSPHOLIPID ACYLTRANSFERASE"/>
    <property type="match status" value="1"/>
</dbReference>
<evidence type="ECO:0000313" key="10">
    <source>
        <dbReference type="EMBL" id="AJE47030.1"/>
    </source>
</evidence>
<keyword evidence="7 10" id="KW-0012">Acyltransferase</keyword>
<organism evidence="10 11">
    <name type="scientific">Celeribacter indicus</name>
    <dbReference type="NCBI Taxonomy" id="1208324"/>
    <lineage>
        <taxon>Bacteria</taxon>
        <taxon>Pseudomonadati</taxon>
        <taxon>Pseudomonadota</taxon>
        <taxon>Alphaproteobacteria</taxon>
        <taxon>Rhodobacterales</taxon>
        <taxon>Roseobacteraceae</taxon>
        <taxon>Celeribacter</taxon>
    </lineage>
</organism>
<keyword evidence="2 10" id="KW-0808">Transferase</keyword>
<dbReference type="SMART" id="SM00563">
    <property type="entry name" value="PlsC"/>
    <property type="match status" value="1"/>
</dbReference>
<keyword evidence="11" id="KW-1185">Reference proteome</keyword>
<comment type="subcellular location">
    <subcellularLocation>
        <location evidence="1">Membrane</location>
    </subcellularLocation>
</comment>
<evidence type="ECO:0000256" key="4">
    <source>
        <dbReference type="ARBA" id="ARBA00022989"/>
    </source>
</evidence>
<dbReference type="CDD" id="cd07989">
    <property type="entry name" value="LPLAT_AGPAT-like"/>
    <property type="match status" value="1"/>
</dbReference>
<dbReference type="SUPFAM" id="SSF69593">
    <property type="entry name" value="Glycerol-3-phosphate (1)-acyltransferase"/>
    <property type="match status" value="1"/>
</dbReference>
<evidence type="ECO:0000256" key="3">
    <source>
        <dbReference type="ARBA" id="ARBA00022692"/>
    </source>
</evidence>
<dbReference type="HOGENOM" id="CLU_027938_0_1_5"/>
<gene>
    <name evidence="10" type="ORF">P73_2315</name>
</gene>
<dbReference type="GO" id="GO:0016746">
    <property type="term" value="F:acyltransferase activity"/>
    <property type="evidence" value="ECO:0007669"/>
    <property type="project" value="UniProtKB-KW"/>
</dbReference>
<dbReference type="GO" id="GO:0016020">
    <property type="term" value="C:membrane"/>
    <property type="evidence" value="ECO:0007669"/>
    <property type="project" value="UniProtKB-SubCell"/>
</dbReference>
<protein>
    <submittedName>
        <fullName evidence="10">Phospholipid/glycerol acyltransferase</fullName>
    </submittedName>
</protein>
<keyword evidence="6 8" id="KW-0472">Membrane</keyword>
<evidence type="ECO:0000256" key="1">
    <source>
        <dbReference type="ARBA" id="ARBA00004370"/>
    </source>
</evidence>
<dbReference type="PANTHER" id="PTHR23063:SF52">
    <property type="entry name" value="LYSOPHOSPHATIDYLCHOLINE ACYLTRANSFERASE"/>
    <property type="match status" value="1"/>
</dbReference>
<dbReference type="GO" id="GO:0006629">
    <property type="term" value="P:lipid metabolic process"/>
    <property type="evidence" value="ECO:0007669"/>
    <property type="project" value="UniProtKB-KW"/>
</dbReference>
<evidence type="ECO:0000259" key="9">
    <source>
        <dbReference type="SMART" id="SM00563"/>
    </source>
</evidence>
<evidence type="ECO:0000256" key="2">
    <source>
        <dbReference type="ARBA" id="ARBA00022679"/>
    </source>
</evidence>
<evidence type="ECO:0000256" key="6">
    <source>
        <dbReference type="ARBA" id="ARBA00023136"/>
    </source>
</evidence>
<dbReference type="STRING" id="1208324.P73_2315"/>
<dbReference type="RefSeq" id="WP_052453215.1">
    <property type="nucleotide sequence ID" value="NZ_CP004393.1"/>
</dbReference>
<dbReference type="OrthoDB" id="9806880at2"/>
<dbReference type="InterPro" id="IPR002123">
    <property type="entry name" value="Plipid/glycerol_acylTrfase"/>
</dbReference>